<keyword evidence="2 5" id="KW-0812">Transmembrane</keyword>
<evidence type="ECO:0000256" key="1">
    <source>
        <dbReference type="ARBA" id="ARBA00004141"/>
    </source>
</evidence>
<organism evidence="6 7">
    <name type="scientific">Hyphomonas adhaerens</name>
    <dbReference type="NCBI Taxonomy" id="81029"/>
    <lineage>
        <taxon>Bacteria</taxon>
        <taxon>Pseudomonadati</taxon>
        <taxon>Pseudomonadota</taxon>
        <taxon>Alphaproteobacteria</taxon>
        <taxon>Hyphomonadales</taxon>
        <taxon>Hyphomonadaceae</taxon>
        <taxon>Hyphomonas</taxon>
    </lineage>
</organism>
<dbReference type="AlphaFoldDB" id="A0A3B9GWZ8"/>
<name>A0A3B9GWZ8_9PROT</name>
<feature type="transmembrane region" description="Helical" evidence="5">
    <location>
        <begin position="12"/>
        <end position="45"/>
    </location>
</feature>
<feature type="transmembrane region" description="Helical" evidence="5">
    <location>
        <begin position="224"/>
        <end position="248"/>
    </location>
</feature>
<feature type="transmembrane region" description="Helical" evidence="5">
    <location>
        <begin position="192"/>
        <end position="212"/>
    </location>
</feature>
<evidence type="ECO:0000256" key="3">
    <source>
        <dbReference type="ARBA" id="ARBA00022989"/>
    </source>
</evidence>
<protein>
    <recommendedName>
        <fullName evidence="5">Probable membrane transporter protein</fullName>
    </recommendedName>
</protein>
<evidence type="ECO:0000256" key="5">
    <source>
        <dbReference type="RuleBase" id="RU363041"/>
    </source>
</evidence>
<dbReference type="Pfam" id="PF01925">
    <property type="entry name" value="TauE"/>
    <property type="match status" value="1"/>
</dbReference>
<dbReference type="GO" id="GO:0005886">
    <property type="term" value="C:plasma membrane"/>
    <property type="evidence" value="ECO:0007669"/>
    <property type="project" value="UniProtKB-SubCell"/>
</dbReference>
<feature type="transmembrane region" description="Helical" evidence="5">
    <location>
        <begin position="57"/>
        <end position="74"/>
    </location>
</feature>
<evidence type="ECO:0000313" key="7">
    <source>
        <dbReference type="Proteomes" id="UP000259610"/>
    </source>
</evidence>
<comment type="similarity">
    <text evidence="5">Belongs to the 4-toluene sulfonate uptake permease (TSUP) (TC 2.A.102) family.</text>
</comment>
<comment type="caution">
    <text evidence="6">The sequence shown here is derived from an EMBL/GenBank/DDBJ whole genome shotgun (WGS) entry which is preliminary data.</text>
</comment>
<keyword evidence="5" id="KW-1003">Cell membrane</keyword>
<comment type="subcellular location">
    <subcellularLocation>
        <location evidence="5">Cell membrane</location>
        <topology evidence="5">Multi-pass membrane protein</topology>
    </subcellularLocation>
    <subcellularLocation>
        <location evidence="1">Membrane</location>
        <topology evidence="1">Multi-pass membrane protein</topology>
    </subcellularLocation>
</comment>
<dbReference type="Proteomes" id="UP000259610">
    <property type="component" value="Unassembled WGS sequence"/>
</dbReference>
<dbReference type="EMBL" id="DMAN01000163">
    <property type="protein sequence ID" value="HAE26987.1"/>
    <property type="molecule type" value="Genomic_DNA"/>
</dbReference>
<dbReference type="PANTHER" id="PTHR43483:SF3">
    <property type="entry name" value="MEMBRANE TRANSPORTER PROTEIN HI_0806-RELATED"/>
    <property type="match status" value="1"/>
</dbReference>
<accession>A0A3B9GWZ8</accession>
<feature type="transmembrane region" description="Helical" evidence="5">
    <location>
        <begin position="158"/>
        <end position="180"/>
    </location>
</feature>
<proteinExistence type="inferred from homology"/>
<evidence type="ECO:0000313" key="6">
    <source>
        <dbReference type="EMBL" id="HAE26987.1"/>
    </source>
</evidence>
<keyword evidence="4 5" id="KW-0472">Membrane</keyword>
<gene>
    <name evidence="6" type="ORF">DCG58_07500</name>
</gene>
<dbReference type="InterPro" id="IPR002781">
    <property type="entry name" value="TM_pro_TauE-like"/>
</dbReference>
<evidence type="ECO:0000256" key="4">
    <source>
        <dbReference type="ARBA" id="ARBA00023136"/>
    </source>
</evidence>
<feature type="transmembrane region" description="Helical" evidence="5">
    <location>
        <begin position="119"/>
        <end position="138"/>
    </location>
</feature>
<feature type="transmembrane region" description="Helical" evidence="5">
    <location>
        <begin position="260"/>
        <end position="276"/>
    </location>
</feature>
<sequence>MLADALPLILSMLVAGAFAGLLAGLFGIGGGFVVVPALAAVFTILSTTGQPMSEDKIMHVAIGTSLATIIFTSLRSVQAHAKRGAVDFNILKQWAPWVVLGVVLGLSVARFLDGKSLKIIFGVGVFIMAWHFLFPILSKRTVSDQMPKGVARGGLGSFLGGFCTLLGIGGGTPAILIMTLSGQPVHRAIATAAGFGTIIAVPGTIGSIISGLGETGLPFGSVGYVNVVAMLAIISMSMITAPIGAALAHSLDSAKLKKALGIYLLCTSSLMLWTAFHRAPAKNPLTTASAVQVTTELPHMGGR</sequence>
<reference evidence="6 7" key="1">
    <citation type="journal article" date="2018" name="Nat. Biotechnol.">
        <title>A standardized bacterial taxonomy based on genome phylogeny substantially revises the tree of life.</title>
        <authorList>
            <person name="Parks D.H."/>
            <person name="Chuvochina M."/>
            <person name="Waite D.W."/>
            <person name="Rinke C."/>
            <person name="Skarshewski A."/>
            <person name="Chaumeil P.A."/>
            <person name="Hugenholtz P."/>
        </authorList>
    </citation>
    <scope>NUCLEOTIDE SEQUENCE [LARGE SCALE GENOMIC DNA]</scope>
    <source>
        <strain evidence="6">UBA8733</strain>
    </source>
</reference>
<keyword evidence="3 5" id="KW-1133">Transmembrane helix</keyword>
<dbReference type="PANTHER" id="PTHR43483">
    <property type="entry name" value="MEMBRANE TRANSPORTER PROTEIN HI_0806-RELATED"/>
    <property type="match status" value="1"/>
</dbReference>
<feature type="transmembrane region" description="Helical" evidence="5">
    <location>
        <begin position="94"/>
        <end position="112"/>
    </location>
</feature>
<evidence type="ECO:0000256" key="2">
    <source>
        <dbReference type="ARBA" id="ARBA00022692"/>
    </source>
</evidence>
<dbReference type="RefSeq" id="WP_272987943.1">
    <property type="nucleotide sequence ID" value="NZ_CAJWRG010000006.1"/>
</dbReference>